<protein>
    <recommendedName>
        <fullName evidence="4">Raptor N-terminal CASPase-like domain-containing protein</fullName>
    </recommendedName>
</protein>
<keyword evidence="6" id="KW-1185">Reference proteome</keyword>
<dbReference type="SUPFAM" id="SSF48371">
    <property type="entry name" value="ARM repeat"/>
    <property type="match status" value="1"/>
</dbReference>
<keyword evidence="2" id="KW-0677">Repeat</keyword>
<dbReference type="PANTHER" id="PTHR12848:SF16">
    <property type="entry name" value="REGULATORY-ASSOCIATED PROTEIN OF MTOR"/>
    <property type="match status" value="1"/>
</dbReference>
<evidence type="ECO:0000256" key="1">
    <source>
        <dbReference type="ARBA" id="ARBA00022574"/>
    </source>
</evidence>
<reference evidence="5 6" key="1">
    <citation type="submission" date="2024-04" db="EMBL/GenBank/DDBJ databases">
        <title>Tritrichomonas musculus Genome.</title>
        <authorList>
            <person name="Alves-Ferreira E."/>
            <person name="Grigg M."/>
            <person name="Lorenzi H."/>
            <person name="Galac M."/>
        </authorList>
    </citation>
    <scope>NUCLEOTIDE SEQUENCE [LARGE SCALE GENOMIC DNA]</scope>
    <source>
        <strain evidence="5 6">EAF2021</strain>
    </source>
</reference>
<evidence type="ECO:0000313" key="6">
    <source>
        <dbReference type="Proteomes" id="UP001470230"/>
    </source>
</evidence>
<dbReference type="PANTHER" id="PTHR12848">
    <property type="entry name" value="REGULATORY-ASSOCIATED PROTEIN OF MTOR"/>
    <property type="match status" value="1"/>
</dbReference>
<evidence type="ECO:0000313" key="5">
    <source>
        <dbReference type="EMBL" id="KAK8889977.1"/>
    </source>
</evidence>
<sequence>MNDKERITRRVPRNLMSCSKGPCNCRTNMTQAPFTKTKSVVTFLCIFDGLRKPSIRRLIRKPRTICNKPLLTFDPSFYAPSSTKALSDLYKHSINCPCEIAVDPSVQTVVDMLRKESNKMPLHRVLIHYFGQGCYYPSDSNIFFFNDDRSRYKSMKFSTLLNSCPFPICIVLDCPKASSLAKIISSKRDSFAFFACGANEKLPLSPSLPLDLFSSCLFQPFTIAIWCQNLNHCNIFDTYKLNIDSVINNGNDNDNSDSESDSENESSLYEISNSYLSSSSNFNFFASDNKFNYNNNNSYSNNNNSYNNANSNQNNEFTEVCQTQFKVKNVKFLKKMLDAILESICFDTQDPATFDLFSRDPAIRVLFKGFALAQRVMLSYNLHPSTYPELKPMMGHVLWSFWDIVIDTCMTLPSVTAKKSIFNLFIKTFEMYPQTGSGYFPLFAFFISLPEVHEETALKLFAYLDESPPEISERASRTELPKSIINFENPSAVSLTLLAKLIAASSNSFIEDSTQIHFSFNDDVNTLLAGMIFLTVALHLNWYQSYKKFANLCYEHPVDCAPFSLLLYGVIMEKSNGVPHFEVTSKNNIDKEKDFIEKAIFLLEDHRDDIRAASLFALGFSSHRNNKSKNKNDDQVEEKKNNSELIAKFLEDRSPVVRIQALFALILTCVKSGDYSKYSAQIDKLARDSSIDVKSSYNLVRPYITWFKSKQTPSNTNNSASSNNNDDSKRKMSSSPSGDNIKESDDSGFSHQCRARTNSLSSLRSSKISSYASGSGLDIGIGGFGIGFGMCGHAKNKGNSIESEIASANPIIPHLIISLKEANFEQRFDTNVFNINFPPISRNQRSATETGSSGFQMSRTSGFLSLSKQHT</sequence>
<dbReference type="Pfam" id="PF14538">
    <property type="entry name" value="Raptor_N"/>
    <property type="match status" value="1"/>
</dbReference>
<dbReference type="Proteomes" id="UP001470230">
    <property type="component" value="Unassembled WGS sequence"/>
</dbReference>
<evidence type="ECO:0000259" key="4">
    <source>
        <dbReference type="SMART" id="SM01302"/>
    </source>
</evidence>
<dbReference type="InterPro" id="IPR029347">
    <property type="entry name" value="Raptor_N"/>
</dbReference>
<evidence type="ECO:0000256" key="2">
    <source>
        <dbReference type="ARBA" id="ARBA00022737"/>
    </source>
</evidence>
<organism evidence="5 6">
    <name type="scientific">Tritrichomonas musculus</name>
    <dbReference type="NCBI Taxonomy" id="1915356"/>
    <lineage>
        <taxon>Eukaryota</taxon>
        <taxon>Metamonada</taxon>
        <taxon>Parabasalia</taxon>
        <taxon>Tritrichomonadida</taxon>
        <taxon>Tritrichomonadidae</taxon>
        <taxon>Tritrichomonas</taxon>
    </lineage>
</organism>
<proteinExistence type="predicted"/>
<accession>A0ABR2KGM5</accession>
<dbReference type="SMART" id="SM01302">
    <property type="entry name" value="Raptor_N"/>
    <property type="match status" value="1"/>
</dbReference>
<dbReference type="InterPro" id="IPR016024">
    <property type="entry name" value="ARM-type_fold"/>
</dbReference>
<gene>
    <name evidence="5" type="ORF">M9Y10_034734</name>
</gene>
<name>A0ABR2KGM5_9EUKA</name>
<feature type="domain" description="Raptor N-terminal CASPase-like" evidence="4">
    <location>
        <begin position="34"/>
        <end position="185"/>
    </location>
</feature>
<comment type="caution">
    <text evidence="5">The sequence shown here is derived from an EMBL/GenBank/DDBJ whole genome shotgun (WGS) entry which is preliminary data.</text>
</comment>
<feature type="region of interest" description="Disordered" evidence="3">
    <location>
        <begin position="711"/>
        <end position="750"/>
    </location>
</feature>
<feature type="compositionally biased region" description="Low complexity" evidence="3">
    <location>
        <begin position="714"/>
        <end position="725"/>
    </location>
</feature>
<evidence type="ECO:0000256" key="3">
    <source>
        <dbReference type="SAM" id="MobiDB-lite"/>
    </source>
</evidence>
<dbReference type="PRINTS" id="PR01547">
    <property type="entry name" value="YEAST176DUF"/>
</dbReference>
<keyword evidence="1" id="KW-0853">WD repeat</keyword>
<dbReference type="InterPro" id="IPR004083">
    <property type="entry name" value="Raptor"/>
</dbReference>
<dbReference type="EMBL" id="JAPFFF010000005">
    <property type="protein sequence ID" value="KAK8889977.1"/>
    <property type="molecule type" value="Genomic_DNA"/>
</dbReference>